<keyword evidence="7" id="KW-0547">Nucleotide-binding</keyword>
<dbReference type="InterPro" id="IPR034907">
    <property type="entry name" value="NDK-like_dom"/>
</dbReference>
<dbReference type="PROSITE" id="PS51374">
    <property type="entry name" value="NDPK_LIKE"/>
    <property type="match status" value="2"/>
</dbReference>
<dbReference type="Pfam" id="PF00334">
    <property type="entry name" value="NDK"/>
    <property type="match status" value="2"/>
</dbReference>
<dbReference type="GO" id="GO:0005524">
    <property type="term" value="F:ATP binding"/>
    <property type="evidence" value="ECO:0007669"/>
    <property type="project" value="UniProtKB-KW"/>
</dbReference>
<dbReference type="PROSITE" id="PS51336">
    <property type="entry name" value="DM10"/>
    <property type="match status" value="1"/>
</dbReference>
<evidence type="ECO:0000256" key="5">
    <source>
        <dbReference type="ARBA" id="ARBA00023273"/>
    </source>
</evidence>
<dbReference type="GO" id="GO:0006183">
    <property type="term" value="P:GTP biosynthetic process"/>
    <property type="evidence" value="ECO:0007669"/>
    <property type="project" value="InterPro"/>
</dbReference>
<feature type="binding site" evidence="8">
    <location>
        <position position="166"/>
    </location>
    <ligand>
        <name>ATP</name>
        <dbReference type="ChEBI" id="CHEBI:30616"/>
    </ligand>
</feature>
<evidence type="ECO:0000256" key="3">
    <source>
        <dbReference type="ARBA" id="ARBA00022801"/>
    </source>
</evidence>
<evidence type="ECO:0000256" key="4">
    <source>
        <dbReference type="ARBA" id="ARBA00023212"/>
    </source>
</evidence>
<comment type="similarity">
    <text evidence="8 9">Belongs to the NDK family.</text>
</comment>
<feature type="binding site" evidence="8">
    <location>
        <position position="138"/>
    </location>
    <ligand>
        <name>ATP</name>
        <dbReference type="ChEBI" id="CHEBI:30616"/>
    </ligand>
</feature>
<accession>A0A7D9IHU3</accession>
<dbReference type="GO" id="GO:0006241">
    <property type="term" value="P:CTP biosynthetic process"/>
    <property type="evidence" value="ECO:0007669"/>
    <property type="project" value="InterPro"/>
</dbReference>
<dbReference type="InterPro" id="IPR006602">
    <property type="entry name" value="DM10_dom"/>
</dbReference>
<feature type="active site" description="Pros-phosphohistidine intermediate" evidence="8">
    <location>
        <position position="347"/>
    </location>
</feature>
<evidence type="ECO:0000256" key="9">
    <source>
        <dbReference type="RuleBase" id="RU004011"/>
    </source>
</evidence>
<dbReference type="InterPro" id="IPR011410">
    <property type="entry name" value="NDPK7"/>
</dbReference>
<dbReference type="InterPro" id="IPR036850">
    <property type="entry name" value="NDK-like_dom_sf"/>
</dbReference>
<dbReference type="AlphaFoldDB" id="A0A7D9IHU3"/>
<dbReference type="GO" id="GO:0016787">
    <property type="term" value="F:hydrolase activity"/>
    <property type="evidence" value="ECO:0007669"/>
    <property type="project" value="UniProtKB-KW"/>
</dbReference>
<protein>
    <submittedName>
        <fullName evidence="10">Nucleoside diphosphate kinase 7-like</fullName>
    </submittedName>
</protein>
<evidence type="ECO:0000256" key="1">
    <source>
        <dbReference type="ARBA" id="ARBA00004430"/>
    </source>
</evidence>
<proteinExistence type="inferred from homology"/>
<comment type="caution">
    <text evidence="10">The sequence shown here is derived from an EMBL/GenBank/DDBJ whole genome shotgun (WGS) entry which is preliminary data.</text>
</comment>
<evidence type="ECO:0000256" key="6">
    <source>
        <dbReference type="PIRSR" id="PIRSR036503-50"/>
    </source>
</evidence>
<feature type="binding site" evidence="8">
    <location>
        <position position="196"/>
    </location>
    <ligand>
        <name>ATP</name>
        <dbReference type="ChEBI" id="CHEBI:30616"/>
    </ligand>
</feature>
<gene>
    <name evidence="10" type="ORF">PACLA_8A066679</name>
</gene>
<dbReference type="PIRSF" id="PIRSF036503">
    <property type="entry name" value="NDK7"/>
    <property type="match status" value="1"/>
</dbReference>
<dbReference type="OrthoDB" id="270127at2759"/>
<evidence type="ECO:0000256" key="8">
    <source>
        <dbReference type="PROSITE-ProRule" id="PRU00706"/>
    </source>
</evidence>
<dbReference type="EMBL" id="CACRXK020005493">
    <property type="protein sequence ID" value="CAB4006374.1"/>
    <property type="molecule type" value="Genomic_DNA"/>
</dbReference>
<dbReference type="GO" id="GO:0005879">
    <property type="term" value="C:axonemal microtubule"/>
    <property type="evidence" value="ECO:0007669"/>
    <property type="project" value="TreeGrafter"/>
</dbReference>
<keyword evidence="11" id="KW-1185">Reference proteome</keyword>
<dbReference type="FunFam" id="3.30.70.141:FF:000004">
    <property type="entry name" value="Nucleoside diphosphate kinase 7"/>
    <property type="match status" value="1"/>
</dbReference>
<dbReference type="PANTHER" id="PTHR43109">
    <property type="entry name" value="NUCLEOSIDE DIPHOSPHATE KINASE 7"/>
    <property type="match status" value="1"/>
</dbReference>
<comment type="subcellular location">
    <subcellularLocation>
        <location evidence="1">Cytoplasm</location>
        <location evidence="1">Cytoskeleton</location>
        <location evidence="1">Cilium axoneme</location>
    </subcellularLocation>
</comment>
<feature type="active site" description="Pros-phosphohistidine intermediate" evidence="6 8">
    <location>
        <position position="199"/>
    </location>
</feature>
<dbReference type="PRINTS" id="PR01243">
    <property type="entry name" value="NUCDPKINASE"/>
</dbReference>
<comment type="caution">
    <text evidence="8">Lacks conserved residue(s) required for the propagation of feature annotation.</text>
</comment>
<feature type="binding site" evidence="8">
    <location>
        <position position="92"/>
    </location>
    <ligand>
        <name>ATP</name>
        <dbReference type="ChEBI" id="CHEBI:30616"/>
    </ligand>
</feature>
<organism evidence="10 11">
    <name type="scientific">Paramuricea clavata</name>
    <name type="common">Red gorgonian</name>
    <name type="synonym">Violescent sea-whip</name>
    <dbReference type="NCBI Taxonomy" id="317549"/>
    <lineage>
        <taxon>Eukaryota</taxon>
        <taxon>Metazoa</taxon>
        <taxon>Cnidaria</taxon>
        <taxon>Anthozoa</taxon>
        <taxon>Octocorallia</taxon>
        <taxon>Malacalcyonacea</taxon>
        <taxon>Plexauridae</taxon>
        <taxon>Paramuricea</taxon>
    </lineage>
</organism>
<dbReference type="CDD" id="cd04412">
    <property type="entry name" value="NDPk7B"/>
    <property type="match status" value="1"/>
</dbReference>
<evidence type="ECO:0000313" key="11">
    <source>
        <dbReference type="Proteomes" id="UP001152795"/>
    </source>
</evidence>
<dbReference type="Gene3D" id="3.30.70.141">
    <property type="entry name" value="Nucleoside diphosphate kinase-like domain"/>
    <property type="match status" value="2"/>
</dbReference>
<dbReference type="GO" id="GO:0006228">
    <property type="term" value="P:UTP biosynthetic process"/>
    <property type="evidence" value="ECO:0007669"/>
    <property type="project" value="InterPro"/>
</dbReference>
<dbReference type="InterPro" id="IPR001564">
    <property type="entry name" value="Nucleoside_diP_kinase"/>
</dbReference>
<keyword evidence="10" id="KW-0808">Transferase</keyword>
<dbReference type="GO" id="GO:0004550">
    <property type="term" value="F:nucleoside diphosphate kinase activity"/>
    <property type="evidence" value="ECO:0007669"/>
    <property type="project" value="InterPro"/>
</dbReference>
<keyword evidence="4" id="KW-0206">Cytoskeleton</keyword>
<dbReference type="FunFam" id="3.30.70.141:FF:000010">
    <property type="entry name" value="Nucleoside diphosphate kinase 7"/>
    <property type="match status" value="1"/>
</dbReference>
<evidence type="ECO:0000313" key="10">
    <source>
        <dbReference type="EMBL" id="CAB4006374.1"/>
    </source>
</evidence>
<keyword evidence="2" id="KW-0963">Cytoplasm</keyword>
<keyword evidence="7" id="KW-0067">ATP-binding</keyword>
<evidence type="ECO:0000256" key="7">
    <source>
        <dbReference type="PIRSR" id="PIRSR036503-51"/>
    </source>
</evidence>
<dbReference type="Proteomes" id="UP001152795">
    <property type="component" value="Unassembled WGS sequence"/>
</dbReference>
<keyword evidence="3" id="KW-0378">Hydrolase</keyword>
<reference evidence="10" key="1">
    <citation type="submission" date="2020-04" db="EMBL/GenBank/DDBJ databases">
        <authorList>
            <person name="Alioto T."/>
            <person name="Alioto T."/>
            <person name="Gomez Garrido J."/>
        </authorList>
    </citation>
    <scope>NUCLEOTIDE SEQUENCE</scope>
    <source>
        <strain evidence="10">A484AB</strain>
    </source>
</reference>
<keyword evidence="10" id="KW-0418">Kinase</keyword>
<evidence type="ECO:0000256" key="2">
    <source>
        <dbReference type="ARBA" id="ARBA00022490"/>
    </source>
</evidence>
<dbReference type="PANTHER" id="PTHR43109:SF2">
    <property type="entry name" value="NUCLEOSIDE DIPHOSPHATE KINASE 7"/>
    <property type="match status" value="1"/>
</dbReference>
<sequence>MSKSEETRQNVEESLHGDLMSVVSILYFCDFDIKNKRVFLKRSKCEGIRLHDLHIGAVVNIHSRQLTIKDYADISTSNRLKSKNEKTFAMVKPDAIQEVGTIIDTVYQNGFAICNMKSVILSRNEAEEFYREHFGKPFFNTLMSFITSGPVLAMELKAESAVTRWRSLLGPTDSRAARTEAPSSLRARFGFDNTKNACHGSDSDQSANRETDFFFKSNAKRQSTARFADCTLCVIKPHAVKEGVAGKILMAIQENGFYLNALQMFHMEVANAQEFFEVYKGVLLEYSKMVDELCSGPCIVVEICGEGDVHKAFRDFVGPSDPEVAKHLRPHTLRAKFGLDKVRNAVHCTDLPDDACLEVEYFFNILNQ</sequence>
<dbReference type="InterPro" id="IPR037993">
    <property type="entry name" value="NDPk7B"/>
</dbReference>
<feature type="binding site" evidence="8">
    <location>
        <position position="186"/>
    </location>
    <ligand>
        <name>ATP</name>
        <dbReference type="ChEBI" id="CHEBI:30616"/>
    </ligand>
</feature>
<dbReference type="SMART" id="SM00562">
    <property type="entry name" value="NDK"/>
    <property type="match status" value="2"/>
</dbReference>
<keyword evidence="5" id="KW-0966">Cell projection</keyword>
<dbReference type="SUPFAM" id="SSF54919">
    <property type="entry name" value="Nucleoside diphosphate kinase, NDK"/>
    <property type="match status" value="2"/>
</dbReference>
<name>A0A7D9IHU3_PARCT</name>
<feature type="binding site" evidence="8">
    <location>
        <position position="172"/>
    </location>
    <ligand>
        <name>ATP</name>
        <dbReference type="ChEBI" id="CHEBI:30616"/>
    </ligand>
</feature>